<gene>
    <name evidence="13" type="primary">dapB</name>
    <name evidence="16" type="ORF">BAE27_05595</name>
</gene>
<keyword evidence="3 13" id="KW-0028">Amino-acid biosynthesis</keyword>
<comment type="caution">
    <text evidence="16">The sequence shown here is derived from an EMBL/GenBank/DDBJ whole genome shotgun (WGS) entry which is preliminary data.</text>
</comment>
<dbReference type="SUPFAM" id="SSF51735">
    <property type="entry name" value="NAD(P)-binding Rossmann-fold domains"/>
    <property type="match status" value="1"/>
</dbReference>
<dbReference type="UniPathway" id="UPA00034">
    <property type="reaction ID" value="UER00018"/>
</dbReference>
<dbReference type="GO" id="GO:0019877">
    <property type="term" value="P:diaminopimelate biosynthetic process"/>
    <property type="evidence" value="ECO:0007669"/>
    <property type="project" value="UniProtKB-UniRule"/>
</dbReference>
<dbReference type="GO" id="GO:0008839">
    <property type="term" value="F:4-hydroxy-tetrahydrodipicolinate reductase"/>
    <property type="evidence" value="ECO:0007669"/>
    <property type="project" value="UniProtKB-UniRule"/>
</dbReference>
<feature type="binding site" evidence="13">
    <location>
        <begin position="167"/>
        <end position="168"/>
    </location>
    <ligand>
        <name>(S)-2,3,4,5-tetrahydrodipicolinate</name>
        <dbReference type="ChEBI" id="CHEBI:16845"/>
    </ligand>
</feature>
<evidence type="ECO:0000259" key="14">
    <source>
        <dbReference type="Pfam" id="PF01113"/>
    </source>
</evidence>
<keyword evidence="6 13" id="KW-0560">Oxidoreductase</keyword>
<organism evidence="16 17">
    <name type="scientific">Acidithiobacillus caldus</name>
    <dbReference type="NCBI Taxonomy" id="33059"/>
    <lineage>
        <taxon>Bacteria</taxon>
        <taxon>Pseudomonadati</taxon>
        <taxon>Pseudomonadota</taxon>
        <taxon>Acidithiobacillia</taxon>
        <taxon>Acidithiobacillales</taxon>
        <taxon>Acidithiobacillaceae</taxon>
        <taxon>Acidithiobacillus</taxon>
    </lineage>
</organism>
<evidence type="ECO:0000256" key="3">
    <source>
        <dbReference type="ARBA" id="ARBA00022605"/>
    </source>
</evidence>
<dbReference type="Pfam" id="PF01113">
    <property type="entry name" value="DapB_N"/>
    <property type="match status" value="1"/>
</dbReference>
<comment type="pathway">
    <text evidence="9 13">Amino-acid biosynthesis; L-lysine biosynthesis via DAP pathway; (S)-tetrahydrodipicolinate from L-aspartate: step 4/4.</text>
</comment>
<dbReference type="CDD" id="cd02274">
    <property type="entry name" value="DHDPR_N"/>
    <property type="match status" value="1"/>
</dbReference>
<dbReference type="InterPro" id="IPR000846">
    <property type="entry name" value="DapB_N"/>
</dbReference>
<feature type="active site" description="Proton donor/acceptor" evidence="13">
    <location>
        <position position="157"/>
    </location>
</feature>
<keyword evidence="7 13" id="KW-0520">NAD</keyword>
<comment type="similarity">
    <text evidence="1 13">Belongs to the DapB family.</text>
</comment>
<evidence type="ECO:0000313" key="16">
    <source>
        <dbReference type="EMBL" id="OFC36704.1"/>
    </source>
</evidence>
<dbReference type="Pfam" id="PF05173">
    <property type="entry name" value="DapB_C"/>
    <property type="match status" value="1"/>
</dbReference>
<evidence type="ECO:0000256" key="6">
    <source>
        <dbReference type="ARBA" id="ARBA00023002"/>
    </source>
</evidence>
<feature type="domain" description="Dihydrodipicolinate reductase C-terminal" evidence="15">
    <location>
        <begin position="130"/>
        <end position="266"/>
    </location>
</feature>
<comment type="function">
    <text evidence="13">Catalyzes the conversion of 4-hydroxy-tetrahydrodipicolinate (HTPA) to tetrahydrodipicolinate.</text>
</comment>
<dbReference type="NCBIfam" id="TIGR00036">
    <property type="entry name" value="dapB"/>
    <property type="match status" value="1"/>
</dbReference>
<evidence type="ECO:0000256" key="10">
    <source>
        <dbReference type="ARBA" id="ARBA00038983"/>
    </source>
</evidence>
<dbReference type="PANTHER" id="PTHR20836:SF0">
    <property type="entry name" value="4-HYDROXY-TETRAHYDRODIPICOLINATE REDUCTASE 1, CHLOROPLASTIC-RELATED"/>
    <property type="match status" value="1"/>
</dbReference>
<evidence type="ECO:0000256" key="7">
    <source>
        <dbReference type="ARBA" id="ARBA00023027"/>
    </source>
</evidence>
<dbReference type="Proteomes" id="UP000175616">
    <property type="component" value="Unassembled WGS sequence"/>
</dbReference>
<dbReference type="RefSeq" id="WP_038472278.1">
    <property type="nucleotide sequence ID" value="NZ_LZYG01000218.1"/>
</dbReference>
<dbReference type="GO" id="GO:0016726">
    <property type="term" value="F:oxidoreductase activity, acting on CH or CH2 groups, NAD or NADP as acceptor"/>
    <property type="evidence" value="ECO:0007669"/>
    <property type="project" value="UniProtKB-UniRule"/>
</dbReference>
<name>A0A1E7YNJ9_9PROT</name>
<dbReference type="InterPro" id="IPR036291">
    <property type="entry name" value="NAD(P)-bd_dom_sf"/>
</dbReference>
<dbReference type="GO" id="GO:0050661">
    <property type="term" value="F:NADP binding"/>
    <property type="evidence" value="ECO:0007669"/>
    <property type="project" value="UniProtKB-UniRule"/>
</dbReference>
<evidence type="ECO:0000256" key="4">
    <source>
        <dbReference type="ARBA" id="ARBA00022857"/>
    </source>
</evidence>
<dbReference type="HAMAP" id="MF_00102">
    <property type="entry name" value="DapB"/>
    <property type="match status" value="1"/>
</dbReference>
<evidence type="ECO:0000256" key="2">
    <source>
        <dbReference type="ARBA" id="ARBA00022490"/>
    </source>
</evidence>
<keyword evidence="5 13" id="KW-0220">Diaminopimelate biosynthesis</keyword>
<feature type="binding site" evidence="13">
    <location>
        <position position="158"/>
    </location>
    <ligand>
        <name>(S)-2,3,4,5-tetrahydrodipicolinate</name>
        <dbReference type="ChEBI" id="CHEBI:16845"/>
    </ligand>
</feature>
<comment type="subunit">
    <text evidence="13">Homotetramer.</text>
</comment>
<sequence length="275" mass="28556">MAPTRVAVDAVAGRMGRALVAALVEHADLRLGAAIGRPGADYLGEDAGRLAGVGDLGVVVCDRLDAVLDDFDVLIEFAPADIALKHLHAAAASGRAVVLGSTGFGAEQQAEIDALARSIPLVQAPNMSVGVNVLTAFLPQIVAALGEDYDVEILEAHHGQKRDAPSGTALQLGRAVAAGRGVDLDAVACWDRNGAPGPRQPGSIGFASLRAADVVGEHSVWLAGAGERLELTHRAGSRRNFAEGALRAASWVRQRSPGHYDMQDVLGLRAAPRVR</sequence>
<keyword evidence="2 13" id="KW-0963">Cytoplasm</keyword>
<dbReference type="InterPro" id="IPR023940">
    <property type="entry name" value="DHDPR_bac"/>
</dbReference>
<dbReference type="EMBL" id="LZYE01000138">
    <property type="protein sequence ID" value="OFC36704.1"/>
    <property type="molecule type" value="Genomic_DNA"/>
</dbReference>
<comment type="caution">
    <text evidence="13">Lacks conserved residue(s) required for the propagation of feature annotation.</text>
</comment>
<dbReference type="InterPro" id="IPR022663">
    <property type="entry name" value="DapB_C"/>
</dbReference>
<evidence type="ECO:0000259" key="15">
    <source>
        <dbReference type="Pfam" id="PF05173"/>
    </source>
</evidence>
<dbReference type="GO" id="GO:0005829">
    <property type="term" value="C:cytosol"/>
    <property type="evidence" value="ECO:0007669"/>
    <property type="project" value="TreeGrafter"/>
</dbReference>
<evidence type="ECO:0000256" key="13">
    <source>
        <dbReference type="HAMAP-Rule" id="MF_00102"/>
    </source>
</evidence>
<reference evidence="16 17" key="1">
    <citation type="submission" date="2016-06" db="EMBL/GenBank/DDBJ databases">
        <title>Gene turnover analysis identifies the evolutionary adaptation of the extremophile Acidithiobacillus caldus.</title>
        <authorList>
            <person name="Zhang X."/>
        </authorList>
    </citation>
    <scope>NUCLEOTIDE SEQUENCE [LARGE SCALE GENOMIC DNA]</scope>
    <source>
        <strain evidence="16 17">DX</strain>
    </source>
</reference>
<feature type="binding site" evidence="13">
    <location>
        <begin position="100"/>
        <end position="102"/>
    </location>
    <ligand>
        <name>NAD(+)</name>
        <dbReference type="ChEBI" id="CHEBI:57540"/>
    </ligand>
</feature>
<feature type="active site" description="Proton donor" evidence="13">
    <location>
        <position position="161"/>
    </location>
</feature>
<dbReference type="GO" id="GO:0051287">
    <property type="term" value="F:NAD binding"/>
    <property type="evidence" value="ECO:0007669"/>
    <property type="project" value="UniProtKB-UniRule"/>
</dbReference>
<feature type="binding site" evidence="13">
    <location>
        <begin position="124"/>
        <end position="127"/>
    </location>
    <ligand>
        <name>NAD(+)</name>
        <dbReference type="ChEBI" id="CHEBI:57540"/>
    </ligand>
</feature>
<keyword evidence="8 13" id="KW-0457">Lysine biosynthesis</keyword>
<comment type="caution">
    <text evidence="13">Was originally thought to be a dihydrodipicolinate reductase (DHDPR), catalyzing the conversion of dihydrodipicolinate to tetrahydrodipicolinate. However, it was shown in E.coli that the substrate of the enzymatic reaction is not dihydrodipicolinate (DHDP) but in fact (2S,4S)-4-hydroxy-2,3,4,5-tetrahydrodipicolinic acid (HTPA), the product released by the DapA-catalyzed reaction.</text>
</comment>
<dbReference type="FunFam" id="3.30.360.10:FF:000004">
    <property type="entry name" value="4-hydroxy-tetrahydrodipicolinate reductase"/>
    <property type="match status" value="1"/>
</dbReference>
<dbReference type="Gene3D" id="3.40.50.720">
    <property type="entry name" value="NAD(P)-binding Rossmann-like Domain"/>
    <property type="match status" value="1"/>
</dbReference>
<dbReference type="InterPro" id="IPR022664">
    <property type="entry name" value="DapB_N_CS"/>
</dbReference>
<evidence type="ECO:0000313" key="17">
    <source>
        <dbReference type="Proteomes" id="UP000175616"/>
    </source>
</evidence>
<dbReference type="EC" id="1.17.1.8" evidence="10 13"/>
<dbReference type="AlphaFoldDB" id="A0A1E7YNJ9"/>
<evidence type="ECO:0000256" key="9">
    <source>
        <dbReference type="ARBA" id="ARBA00037922"/>
    </source>
</evidence>
<dbReference type="Gene3D" id="3.30.360.10">
    <property type="entry name" value="Dihydrodipicolinate Reductase, domain 2"/>
    <property type="match status" value="1"/>
</dbReference>
<proteinExistence type="inferred from homology"/>
<dbReference type="PROSITE" id="PS01298">
    <property type="entry name" value="DAPB"/>
    <property type="match status" value="1"/>
</dbReference>
<feature type="domain" description="Dihydrodipicolinate reductase N-terminal" evidence="14">
    <location>
        <begin position="5"/>
        <end position="127"/>
    </location>
</feature>
<comment type="subcellular location">
    <subcellularLocation>
        <location evidence="13">Cytoplasm</location>
    </subcellularLocation>
</comment>
<evidence type="ECO:0000256" key="1">
    <source>
        <dbReference type="ARBA" id="ARBA00006642"/>
    </source>
</evidence>
<dbReference type="SUPFAM" id="SSF55347">
    <property type="entry name" value="Glyceraldehyde-3-phosphate dehydrogenase-like, C-terminal domain"/>
    <property type="match status" value="1"/>
</dbReference>
<dbReference type="PANTHER" id="PTHR20836">
    <property type="entry name" value="DIHYDRODIPICOLINATE REDUCTASE"/>
    <property type="match status" value="1"/>
</dbReference>
<comment type="catalytic activity">
    <reaction evidence="12 13">
        <text>(S)-2,3,4,5-tetrahydrodipicolinate + NAD(+) + H2O = (2S,4S)-4-hydroxy-2,3,4,5-tetrahydrodipicolinate + NADH + H(+)</text>
        <dbReference type="Rhea" id="RHEA:35323"/>
        <dbReference type="ChEBI" id="CHEBI:15377"/>
        <dbReference type="ChEBI" id="CHEBI:15378"/>
        <dbReference type="ChEBI" id="CHEBI:16845"/>
        <dbReference type="ChEBI" id="CHEBI:57540"/>
        <dbReference type="ChEBI" id="CHEBI:57945"/>
        <dbReference type="ChEBI" id="CHEBI:67139"/>
        <dbReference type="EC" id="1.17.1.8"/>
    </reaction>
</comment>
<comment type="catalytic activity">
    <reaction evidence="11 13">
        <text>(S)-2,3,4,5-tetrahydrodipicolinate + NADP(+) + H2O = (2S,4S)-4-hydroxy-2,3,4,5-tetrahydrodipicolinate + NADPH + H(+)</text>
        <dbReference type="Rhea" id="RHEA:35331"/>
        <dbReference type="ChEBI" id="CHEBI:15377"/>
        <dbReference type="ChEBI" id="CHEBI:15378"/>
        <dbReference type="ChEBI" id="CHEBI:16845"/>
        <dbReference type="ChEBI" id="CHEBI:57783"/>
        <dbReference type="ChEBI" id="CHEBI:58349"/>
        <dbReference type="ChEBI" id="CHEBI:67139"/>
        <dbReference type="EC" id="1.17.1.8"/>
    </reaction>
</comment>
<dbReference type="GO" id="GO:0009089">
    <property type="term" value="P:lysine biosynthetic process via diaminopimelate"/>
    <property type="evidence" value="ECO:0007669"/>
    <property type="project" value="UniProtKB-UniRule"/>
</dbReference>
<evidence type="ECO:0000256" key="11">
    <source>
        <dbReference type="ARBA" id="ARBA00049080"/>
    </source>
</evidence>
<accession>A0A1E7YNJ9</accession>
<protein>
    <recommendedName>
        <fullName evidence="10 13">4-hydroxy-tetrahydrodipicolinate reductase</fullName>
        <shortName evidence="13">HTPA reductase</shortName>
        <ecNumber evidence="10 13">1.17.1.8</ecNumber>
    </recommendedName>
</protein>
<evidence type="ECO:0000256" key="12">
    <source>
        <dbReference type="ARBA" id="ARBA00049396"/>
    </source>
</evidence>
<dbReference type="PIRSF" id="PIRSF000161">
    <property type="entry name" value="DHPR"/>
    <property type="match status" value="1"/>
</dbReference>
<keyword evidence="4 13" id="KW-0521">NADP</keyword>
<evidence type="ECO:0000256" key="5">
    <source>
        <dbReference type="ARBA" id="ARBA00022915"/>
    </source>
</evidence>
<evidence type="ECO:0000256" key="8">
    <source>
        <dbReference type="ARBA" id="ARBA00023154"/>
    </source>
</evidence>